<dbReference type="AlphaFoldDB" id="A0A0R2KKU2"/>
<dbReference type="OrthoDB" id="9804372at2"/>
<evidence type="ECO:0000256" key="7">
    <source>
        <dbReference type="ARBA" id="ARBA00022801"/>
    </source>
</evidence>
<keyword evidence="9" id="KW-0963">Cytoplasm</keyword>
<dbReference type="NCBIfam" id="NF003591">
    <property type="entry name" value="PRK05254.1-4"/>
    <property type="match status" value="1"/>
</dbReference>
<dbReference type="GO" id="GO:0005737">
    <property type="term" value="C:cytoplasm"/>
    <property type="evidence" value="ECO:0007669"/>
    <property type="project" value="UniProtKB-SubCell"/>
</dbReference>
<dbReference type="Proteomes" id="UP000051500">
    <property type="component" value="Unassembled WGS sequence"/>
</dbReference>
<dbReference type="SMART" id="SM00986">
    <property type="entry name" value="UDG"/>
    <property type="match status" value="1"/>
</dbReference>
<evidence type="ECO:0000256" key="11">
    <source>
        <dbReference type="RuleBase" id="RU003780"/>
    </source>
</evidence>
<dbReference type="PROSITE" id="PS00130">
    <property type="entry name" value="U_DNA_GLYCOSYLASE"/>
    <property type="match status" value="1"/>
</dbReference>
<evidence type="ECO:0000313" key="13">
    <source>
        <dbReference type="EMBL" id="KRN90002.1"/>
    </source>
</evidence>
<comment type="catalytic activity">
    <reaction evidence="1 9 11">
        <text>Hydrolyzes single-stranded DNA or mismatched double-stranded DNA and polynucleotides, releasing free uracil.</text>
        <dbReference type="EC" id="3.2.2.27"/>
    </reaction>
</comment>
<evidence type="ECO:0000256" key="4">
    <source>
        <dbReference type="ARBA" id="ARBA00012030"/>
    </source>
</evidence>
<evidence type="ECO:0000256" key="8">
    <source>
        <dbReference type="ARBA" id="ARBA00023204"/>
    </source>
</evidence>
<comment type="caution">
    <text evidence="13">The sequence shown here is derived from an EMBL/GenBank/DDBJ whole genome shotgun (WGS) entry which is preliminary data.</text>
</comment>
<dbReference type="SMART" id="SM00987">
    <property type="entry name" value="UreE_C"/>
    <property type="match status" value="1"/>
</dbReference>
<dbReference type="FunFam" id="3.40.470.10:FF:000001">
    <property type="entry name" value="Uracil-DNA glycosylase"/>
    <property type="match status" value="1"/>
</dbReference>
<dbReference type="CDD" id="cd10027">
    <property type="entry name" value="UDG-F1-like"/>
    <property type="match status" value="1"/>
</dbReference>
<dbReference type="HAMAP" id="MF_00148">
    <property type="entry name" value="UDG"/>
    <property type="match status" value="1"/>
</dbReference>
<evidence type="ECO:0000256" key="9">
    <source>
        <dbReference type="HAMAP-Rule" id="MF_00148"/>
    </source>
</evidence>
<evidence type="ECO:0000256" key="1">
    <source>
        <dbReference type="ARBA" id="ARBA00001400"/>
    </source>
</evidence>
<comment type="function">
    <text evidence="2 9 11">Excises uracil residues from the DNA which can arise as a result of misincorporation of dUMP residues by DNA polymerase or due to deamination of cytosine.</text>
</comment>
<dbReference type="InterPro" id="IPR036895">
    <property type="entry name" value="Uracil-DNA_glycosylase-like_sf"/>
</dbReference>
<dbReference type="Gene3D" id="3.40.470.10">
    <property type="entry name" value="Uracil-DNA glycosylase-like domain"/>
    <property type="match status" value="1"/>
</dbReference>
<dbReference type="GO" id="GO:0004844">
    <property type="term" value="F:uracil DNA N-glycosylase activity"/>
    <property type="evidence" value="ECO:0007669"/>
    <property type="project" value="UniProtKB-UniRule"/>
</dbReference>
<evidence type="ECO:0000256" key="10">
    <source>
        <dbReference type="PROSITE-ProRule" id="PRU10072"/>
    </source>
</evidence>
<dbReference type="RefSeq" id="WP_027106717.1">
    <property type="nucleotide sequence ID" value="NZ_AUHP01000017.1"/>
</dbReference>
<accession>A0A0R2KKU2</accession>
<keyword evidence="14" id="KW-1185">Reference proteome</keyword>
<dbReference type="NCBIfam" id="NF003588">
    <property type="entry name" value="PRK05254.1-1"/>
    <property type="match status" value="1"/>
</dbReference>
<evidence type="ECO:0000256" key="5">
    <source>
        <dbReference type="ARBA" id="ARBA00018429"/>
    </source>
</evidence>
<dbReference type="NCBIfam" id="TIGR00628">
    <property type="entry name" value="ung"/>
    <property type="match status" value="1"/>
</dbReference>
<proteinExistence type="inferred from homology"/>
<evidence type="ECO:0000256" key="3">
    <source>
        <dbReference type="ARBA" id="ARBA00008184"/>
    </source>
</evidence>
<dbReference type="EC" id="3.2.2.27" evidence="4 9"/>
<comment type="subcellular location">
    <subcellularLocation>
        <location evidence="9">Cytoplasm</location>
    </subcellularLocation>
</comment>
<dbReference type="Pfam" id="PF03167">
    <property type="entry name" value="UDG"/>
    <property type="match status" value="1"/>
</dbReference>
<gene>
    <name evidence="9" type="primary">ung</name>
    <name evidence="13" type="ORF">IV53_GL001120</name>
</gene>
<dbReference type="STRING" id="1122146.IV53_GL001120"/>
<dbReference type="GO" id="GO:0097510">
    <property type="term" value="P:base-excision repair, AP site formation via deaminated base removal"/>
    <property type="evidence" value="ECO:0007669"/>
    <property type="project" value="TreeGrafter"/>
</dbReference>
<reference evidence="13 14" key="1">
    <citation type="journal article" date="2015" name="Genome Announc.">
        <title>Expanding the biotechnology potential of lactobacilli through comparative genomics of 213 strains and associated genera.</title>
        <authorList>
            <person name="Sun Z."/>
            <person name="Harris H.M."/>
            <person name="McCann A."/>
            <person name="Guo C."/>
            <person name="Argimon S."/>
            <person name="Zhang W."/>
            <person name="Yang X."/>
            <person name="Jeffery I.B."/>
            <person name="Cooney J.C."/>
            <person name="Kagawa T.F."/>
            <person name="Liu W."/>
            <person name="Song Y."/>
            <person name="Salvetti E."/>
            <person name="Wrobel A."/>
            <person name="Rasinkangas P."/>
            <person name="Parkhill J."/>
            <person name="Rea M.C."/>
            <person name="O'Sullivan O."/>
            <person name="Ritari J."/>
            <person name="Douillard F.P."/>
            <person name="Paul Ross R."/>
            <person name="Yang R."/>
            <person name="Briner A.E."/>
            <person name="Felis G.E."/>
            <person name="de Vos W.M."/>
            <person name="Barrangou R."/>
            <person name="Klaenhammer T.R."/>
            <person name="Caufield P.W."/>
            <person name="Cui Y."/>
            <person name="Zhang H."/>
            <person name="O'Toole P.W."/>
        </authorList>
    </citation>
    <scope>NUCLEOTIDE SEQUENCE [LARGE SCALE GENOMIC DNA]</scope>
    <source>
        <strain evidence="13 14">DSM 22408</strain>
    </source>
</reference>
<dbReference type="InterPro" id="IPR005122">
    <property type="entry name" value="Uracil-DNA_glycosylase-like"/>
</dbReference>
<dbReference type="NCBIfam" id="NF003589">
    <property type="entry name" value="PRK05254.1-2"/>
    <property type="match status" value="1"/>
</dbReference>
<dbReference type="eggNOG" id="COG0692">
    <property type="taxonomic scope" value="Bacteria"/>
</dbReference>
<dbReference type="PANTHER" id="PTHR11264:SF0">
    <property type="entry name" value="URACIL-DNA GLYCOSYLASE"/>
    <property type="match status" value="1"/>
</dbReference>
<comment type="similarity">
    <text evidence="3 9 11">Belongs to the uracil-DNA glycosylase (UDG) superfamily. UNG family.</text>
</comment>
<dbReference type="InterPro" id="IPR018085">
    <property type="entry name" value="Ura-DNA_Glyclase_AS"/>
</dbReference>
<evidence type="ECO:0000313" key="14">
    <source>
        <dbReference type="Proteomes" id="UP000051500"/>
    </source>
</evidence>
<keyword evidence="6 9" id="KW-0227">DNA damage</keyword>
<dbReference type="NCBIfam" id="NF003592">
    <property type="entry name" value="PRK05254.1-5"/>
    <property type="match status" value="1"/>
</dbReference>
<keyword evidence="8 9" id="KW-0234">DNA repair</keyword>
<protein>
    <recommendedName>
        <fullName evidence="5 9">Uracil-DNA glycosylase</fullName>
        <shortName evidence="9">UDG</shortName>
        <ecNumber evidence="4 9">3.2.2.27</ecNumber>
    </recommendedName>
</protein>
<keyword evidence="7 9" id="KW-0378">Hydrolase</keyword>
<dbReference type="PATRIC" id="fig|1122146.4.peg.1157"/>
<dbReference type="SUPFAM" id="SSF52141">
    <property type="entry name" value="Uracil-DNA glycosylase-like"/>
    <property type="match status" value="1"/>
</dbReference>
<evidence type="ECO:0000256" key="6">
    <source>
        <dbReference type="ARBA" id="ARBA00022763"/>
    </source>
</evidence>
<feature type="active site" description="Proton acceptor" evidence="9 10">
    <location>
        <position position="65"/>
    </location>
</feature>
<evidence type="ECO:0000256" key="2">
    <source>
        <dbReference type="ARBA" id="ARBA00002631"/>
    </source>
</evidence>
<sequence>MKTIINNDWQNILAPEFQKEYYLELREFLKEEYQTQTIYPPMEQIYTAFQLTPFSDVRVVIIGQDPYHGPKQSHGLSFSVLPGQKIPPSLRNIYQELATDLDIQPVQHGYLKSWAQQGVLMLNTVLTVRKGQAHSHKNQGWEQLTDYAIQALSEREEPVVFILWGKPAQQKEKLIDQNRNIIIKAPHPSPLSAYRGFFGSKPFSKTNQALKELGYQPINWQLPQNVTLDCEDE</sequence>
<organism evidence="13 14">
    <name type="scientific">Ligilactobacillus ceti DSM 22408</name>
    <dbReference type="NCBI Taxonomy" id="1122146"/>
    <lineage>
        <taxon>Bacteria</taxon>
        <taxon>Bacillati</taxon>
        <taxon>Bacillota</taxon>
        <taxon>Bacilli</taxon>
        <taxon>Lactobacillales</taxon>
        <taxon>Lactobacillaceae</taxon>
        <taxon>Ligilactobacillus</taxon>
    </lineage>
</organism>
<evidence type="ECO:0000259" key="12">
    <source>
        <dbReference type="SMART" id="SM00986"/>
    </source>
</evidence>
<name>A0A0R2KKU2_9LACO</name>
<dbReference type="EMBL" id="JQBZ01000007">
    <property type="protein sequence ID" value="KRN90002.1"/>
    <property type="molecule type" value="Genomic_DNA"/>
</dbReference>
<feature type="domain" description="Uracil-DNA glycosylase-like" evidence="12">
    <location>
        <begin position="50"/>
        <end position="210"/>
    </location>
</feature>
<dbReference type="PANTHER" id="PTHR11264">
    <property type="entry name" value="URACIL-DNA GLYCOSYLASE"/>
    <property type="match status" value="1"/>
</dbReference>
<dbReference type="InterPro" id="IPR002043">
    <property type="entry name" value="UDG_fam1"/>
</dbReference>